<dbReference type="InterPro" id="IPR002035">
    <property type="entry name" value="VWF_A"/>
</dbReference>
<organism evidence="2 3">
    <name type="scientific">Actinomadura vinacea</name>
    <dbReference type="NCBI Taxonomy" id="115336"/>
    <lineage>
        <taxon>Bacteria</taxon>
        <taxon>Bacillati</taxon>
        <taxon>Actinomycetota</taxon>
        <taxon>Actinomycetes</taxon>
        <taxon>Streptosporangiales</taxon>
        <taxon>Thermomonosporaceae</taxon>
        <taxon>Actinomadura</taxon>
    </lineage>
</organism>
<dbReference type="Gene3D" id="3.40.50.410">
    <property type="entry name" value="von Willebrand factor, type A domain"/>
    <property type="match status" value="1"/>
</dbReference>
<dbReference type="RefSeq" id="WP_344598794.1">
    <property type="nucleotide sequence ID" value="NZ_BAAARW010000051.1"/>
</dbReference>
<dbReference type="EMBL" id="BAAARW010000051">
    <property type="protein sequence ID" value="GAA2460048.1"/>
    <property type="molecule type" value="Genomic_DNA"/>
</dbReference>
<evidence type="ECO:0000259" key="1">
    <source>
        <dbReference type="PROSITE" id="PS50234"/>
    </source>
</evidence>
<sequence length="500" mass="51183">MPDSLSPVEVADSAAVTIDPPVNNLRLGQCDTVQEKITVTIPASTGVAPADIYFLADNTGSMAPVHDAVKAGASQILGSLGPLADLQFGVGEYRDFDNPGSGSLAFTNIQSITADKAVVIAAINTWTASGGGDRPEAQFYALDQIAGSSTIGWRPGVPHIVVWLGDAPGHDPICSAASGLPYAITEASVTSKLVASKVTVLAISISDGEAPNGLNDDPTFIGSVGLNPAYASCPSPGGTDGQATRIATATGGIVVNSVDPAAVVAVIIAQLKKLLKIDNVHLQPDGAIASFVTSITPPSYGPLPGDQAHALDFEVTFSGGAQDCSTRDQIFTGAIDAVMDGKVVAAKPTSVTVPACKYTYAVKFVCGTQADSKCGCAPVRPGIYATDINILNPQCKNATIEKHVVPLMYAGAVTGREPAIATARANDSIVLPPGAATMDDCCRIAELLYGGIPQSPMPATAGFVEIVSDVELHVTAVYTASDLEGHGLSFQVETIPGKLT</sequence>
<proteinExistence type="predicted"/>
<keyword evidence="3" id="KW-1185">Reference proteome</keyword>
<reference evidence="3" key="1">
    <citation type="journal article" date="2019" name="Int. J. Syst. Evol. Microbiol.">
        <title>The Global Catalogue of Microorganisms (GCM) 10K type strain sequencing project: providing services to taxonomists for standard genome sequencing and annotation.</title>
        <authorList>
            <consortium name="The Broad Institute Genomics Platform"/>
            <consortium name="The Broad Institute Genome Sequencing Center for Infectious Disease"/>
            <person name="Wu L."/>
            <person name="Ma J."/>
        </authorList>
    </citation>
    <scope>NUCLEOTIDE SEQUENCE [LARGE SCALE GENOMIC DNA]</scope>
    <source>
        <strain evidence="3">JCM 3325</strain>
    </source>
</reference>
<feature type="domain" description="VWFA" evidence="1">
    <location>
        <begin position="51"/>
        <end position="207"/>
    </location>
</feature>
<dbReference type="SUPFAM" id="SSF53300">
    <property type="entry name" value="vWA-like"/>
    <property type="match status" value="1"/>
</dbReference>
<accession>A0ABP5XTS3</accession>
<evidence type="ECO:0000313" key="2">
    <source>
        <dbReference type="EMBL" id="GAA2460048.1"/>
    </source>
</evidence>
<dbReference type="Proteomes" id="UP001501231">
    <property type="component" value="Unassembled WGS sequence"/>
</dbReference>
<dbReference type="PROSITE" id="PS50234">
    <property type="entry name" value="VWFA"/>
    <property type="match status" value="1"/>
</dbReference>
<comment type="caution">
    <text evidence="2">The sequence shown here is derived from an EMBL/GenBank/DDBJ whole genome shotgun (WGS) entry which is preliminary data.</text>
</comment>
<dbReference type="InterPro" id="IPR036465">
    <property type="entry name" value="vWFA_dom_sf"/>
</dbReference>
<gene>
    <name evidence="2" type="ORF">GCM10010191_95560</name>
</gene>
<name>A0ABP5XTS3_9ACTN</name>
<evidence type="ECO:0000313" key="3">
    <source>
        <dbReference type="Proteomes" id="UP001501231"/>
    </source>
</evidence>
<protein>
    <recommendedName>
        <fullName evidence="1">VWFA domain-containing protein</fullName>
    </recommendedName>
</protein>